<dbReference type="RefSeq" id="WP_129232925.1">
    <property type="nucleotide sequence ID" value="NZ_SDPL01000002.1"/>
</dbReference>
<accession>A0A4Q2JX66</accession>
<dbReference type="SUPFAM" id="SSF52540">
    <property type="entry name" value="P-loop containing nucleoside triphosphate hydrolases"/>
    <property type="match status" value="1"/>
</dbReference>
<dbReference type="OrthoDB" id="4496909at2"/>
<dbReference type="PANTHER" id="PTHR30121">
    <property type="entry name" value="UNCHARACTERIZED PROTEIN YJGR-RELATED"/>
    <property type="match status" value="1"/>
</dbReference>
<dbReference type="Gene3D" id="3.40.50.300">
    <property type="entry name" value="P-loop containing nucleotide triphosphate hydrolases"/>
    <property type="match status" value="2"/>
</dbReference>
<protein>
    <submittedName>
        <fullName evidence="3">Uncharacterized protein</fullName>
    </submittedName>
</protein>
<gene>
    <name evidence="3" type="ORF">ESO86_00395</name>
</gene>
<reference evidence="3 4" key="1">
    <citation type="submission" date="2019-01" db="EMBL/GenBank/DDBJ databases">
        <authorList>
            <person name="Li J."/>
        </authorList>
    </citation>
    <scope>NUCLEOTIDE SEQUENCE [LARGE SCALE GENOMIC DNA]</scope>
    <source>
        <strain evidence="3 4">CGMCC 4.7180</strain>
    </source>
</reference>
<evidence type="ECO:0000256" key="1">
    <source>
        <dbReference type="SAM" id="MobiDB-lite"/>
    </source>
</evidence>
<evidence type="ECO:0000256" key="2">
    <source>
        <dbReference type="SAM" id="Phobius"/>
    </source>
</evidence>
<dbReference type="EMBL" id="SDPL01000002">
    <property type="protein sequence ID" value="RXZ51846.1"/>
    <property type="molecule type" value="Genomic_DNA"/>
</dbReference>
<feature type="transmembrane region" description="Helical" evidence="2">
    <location>
        <begin position="115"/>
        <end position="137"/>
    </location>
</feature>
<dbReference type="AlphaFoldDB" id="A0A4Q2JX66"/>
<dbReference type="Proteomes" id="UP000292881">
    <property type="component" value="Unassembled WGS sequence"/>
</dbReference>
<feature type="transmembrane region" description="Helical" evidence="2">
    <location>
        <begin position="69"/>
        <end position="95"/>
    </location>
</feature>
<evidence type="ECO:0000313" key="4">
    <source>
        <dbReference type="Proteomes" id="UP000292881"/>
    </source>
</evidence>
<keyword evidence="2" id="KW-1133">Transmembrane helix</keyword>
<dbReference type="InterPro" id="IPR027417">
    <property type="entry name" value="P-loop_NTPase"/>
</dbReference>
<keyword evidence="2" id="KW-0812">Transmembrane</keyword>
<keyword evidence="2" id="KW-0472">Membrane</keyword>
<organism evidence="3 4">
    <name type="scientific">Agromyces binzhouensis</name>
    <dbReference type="NCBI Taxonomy" id="1817495"/>
    <lineage>
        <taxon>Bacteria</taxon>
        <taxon>Bacillati</taxon>
        <taxon>Actinomycetota</taxon>
        <taxon>Actinomycetes</taxon>
        <taxon>Micrococcales</taxon>
        <taxon>Microbacteriaceae</taxon>
        <taxon>Agromyces</taxon>
    </lineage>
</organism>
<proteinExistence type="predicted"/>
<feature type="transmembrane region" description="Helical" evidence="2">
    <location>
        <begin position="26"/>
        <end position="48"/>
    </location>
</feature>
<evidence type="ECO:0000313" key="3">
    <source>
        <dbReference type="EMBL" id="RXZ51846.1"/>
    </source>
</evidence>
<dbReference type="InterPro" id="IPR051162">
    <property type="entry name" value="T4SS_component"/>
</dbReference>
<name>A0A4Q2JX66_9MICO</name>
<feature type="compositionally biased region" description="Basic and acidic residues" evidence="1">
    <location>
        <begin position="610"/>
        <end position="624"/>
    </location>
</feature>
<dbReference type="PANTHER" id="PTHR30121:SF6">
    <property type="entry name" value="SLR6007 PROTEIN"/>
    <property type="match status" value="1"/>
</dbReference>
<keyword evidence="4" id="KW-1185">Reference proteome</keyword>
<sequence length="644" mass="68922">MSVEQAAVPPAPAETDALSDALEATLAAALIALVGLVALPLLIPVVAVRVAGESIATKAVFWRVWRWQWVINTAGILLVTILLTIEALLLTRWVSTGAAAMFLTIDGWMGQVWPMFGPWLVVNLCAGVFLLPVAWSIRRRQIADLVRTRRVSDVLRQERIETARKRAADASTAARIGIRLDPATGRITGVNDGAVTVPHRVAGREAFGFTTRSTVTSLADRFHDARQVRDWVDPTGRFVLMPNASSAARALIIAESGSGKTVLINGLVLCALTYGWPVFVIDAKGDPADATSMVALAQAAGRTATVAGPWNFFSGTAEQVTAKLMRLMPVPDGANQHYLDEIRGVLQAVQADTPISSAQDLRDRLTNPGPHVRDQYDLTLVNQTVDRNGTTAGARALQSLAVALRPLEKWIDEDGWSYAAPLADLTVVPLSPVDDAQARLGDLLLLDLRNFLAARLEAGDKTPVVVIVDEFPQLVTGAQDPGDTAGSLFETARSAGVGLILATQSPAGLSNDDVRRRRALTSGAALIFGRSKDPEEIVQYAGTVIRMEAAGQATGDRLGSARAQHTYLVPPQDVREAADGAFWIIQTGAIAGFRALPQRSAQRTAATEGTVRDIDPRIPADSHSDWPAVEMPPENHLSPDGLPD</sequence>
<feature type="region of interest" description="Disordered" evidence="1">
    <location>
        <begin position="601"/>
        <end position="644"/>
    </location>
</feature>
<comment type="caution">
    <text evidence="3">The sequence shown here is derived from an EMBL/GenBank/DDBJ whole genome shotgun (WGS) entry which is preliminary data.</text>
</comment>